<sequence>MEDDRSKLNQKVQNVIDQVRPYLQQDGGDINFIEITDDNVVNVELIGACGACPFSTMTLKNGVEATLKKVIPEVKEVVAINL</sequence>
<dbReference type="SUPFAM" id="SSF117916">
    <property type="entry name" value="Fe-S cluster assembly (FSCA) domain-like"/>
    <property type="match status" value="1"/>
</dbReference>
<evidence type="ECO:0000313" key="3">
    <source>
        <dbReference type="EMBL" id="VAW27879.1"/>
    </source>
</evidence>
<dbReference type="AlphaFoldDB" id="A0A3B0UT97"/>
<dbReference type="InterPro" id="IPR001075">
    <property type="entry name" value="NIF_FeS_clus_asmbl_NifU_C"/>
</dbReference>
<dbReference type="GO" id="GO:0051536">
    <property type="term" value="F:iron-sulfur cluster binding"/>
    <property type="evidence" value="ECO:0007669"/>
    <property type="project" value="InterPro"/>
</dbReference>
<dbReference type="Pfam" id="PF01106">
    <property type="entry name" value="NifU"/>
    <property type="match status" value="1"/>
</dbReference>
<dbReference type="PANTHER" id="PTHR11178">
    <property type="entry name" value="IRON-SULFUR CLUSTER SCAFFOLD PROTEIN NFU-RELATED"/>
    <property type="match status" value="1"/>
</dbReference>
<organism evidence="3">
    <name type="scientific">hydrothermal vent metagenome</name>
    <dbReference type="NCBI Taxonomy" id="652676"/>
    <lineage>
        <taxon>unclassified sequences</taxon>
        <taxon>metagenomes</taxon>
        <taxon>ecological metagenomes</taxon>
    </lineage>
</organism>
<gene>
    <name evidence="3" type="ORF">MNBD_BACTEROID07-1130</name>
</gene>
<dbReference type="PANTHER" id="PTHR11178:SF25">
    <property type="entry name" value="NIFU-LIKE PROTEIN 3, CHLOROPLASTIC"/>
    <property type="match status" value="1"/>
</dbReference>
<evidence type="ECO:0000259" key="2">
    <source>
        <dbReference type="Pfam" id="PF01106"/>
    </source>
</evidence>
<name>A0A3B0UT97_9ZZZZ</name>
<dbReference type="Gene3D" id="3.30.300.130">
    <property type="entry name" value="Fe-S cluster assembly (FSCA)"/>
    <property type="match status" value="1"/>
</dbReference>
<dbReference type="InterPro" id="IPR034904">
    <property type="entry name" value="FSCA_dom_sf"/>
</dbReference>
<comment type="similarity">
    <text evidence="1">Belongs to the NifU family.</text>
</comment>
<evidence type="ECO:0000256" key="1">
    <source>
        <dbReference type="ARBA" id="ARBA00006420"/>
    </source>
</evidence>
<feature type="domain" description="NIF system FeS cluster assembly NifU C-terminal" evidence="2">
    <location>
        <begin position="12"/>
        <end position="78"/>
    </location>
</feature>
<dbReference type="GO" id="GO:0016226">
    <property type="term" value="P:iron-sulfur cluster assembly"/>
    <property type="evidence" value="ECO:0007669"/>
    <property type="project" value="InterPro"/>
</dbReference>
<dbReference type="EMBL" id="UOET01000169">
    <property type="protein sequence ID" value="VAW27879.1"/>
    <property type="molecule type" value="Genomic_DNA"/>
</dbReference>
<proteinExistence type="inferred from homology"/>
<protein>
    <submittedName>
        <fullName evidence="3">NifU-like domain protein</fullName>
    </submittedName>
</protein>
<dbReference type="GO" id="GO:0005739">
    <property type="term" value="C:mitochondrion"/>
    <property type="evidence" value="ECO:0007669"/>
    <property type="project" value="TreeGrafter"/>
</dbReference>
<reference evidence="3" key="1">
    <citation type="submission" date="2018-06" db="EMBL/GenBank/DDBJ databases">
        <authorList>
            <person name="Zhirakovskaya E."/>
        </authorList>
    </citation>
    <scope>NUCLEOTIDE SEQUENCE</scope>
</reference>
<dbReference type="GO" id="GO:0005506">
    <property type="term" value="F:iron ion binding"/>
    <property type="evidence" value="ECO:0007669"/>
    <property type="project" value="InterPro"/>
</dbReference>
<accession>A0A3B0UT97</accession>